<dbReference type="Proteomes" id="UP001381693">
    <property type="component" value="Unassembled WGS sequence"/>
</dbReference>
<keyword evidence="2" id="KW-1185">Reference proteome</keyword>
<gene>
    <name evidence="1" type="ORF">SK128_006083</name>
</gene>
<protein>
    <submittedName>
        <fullName evidence="1">Uncharacterized protein</fullName>
    </submittedName>
</protein>
<reference evidence="1 2" key="1">
    <citation type="submission" date="2023-11" db="EMBL/GenBank/DDBJ databases">
        <title>Halocaridina rubra genome assembly.</title>
        <authorList>
            <person name="Smith C."/>
        </authorList>
    </citation>
    <scope>NUCLEOTIDE SEQUENCE [LARGE SCALE GENOMIC DNA]</scope>
    <source>
        <strain evidence="1">EP-1</strain>
        <tissue evidence="1">Whole</tissue>
    </source>
</reference>
<name>A0AAN8XJ05_HALRR</name>
<dbReference type="InterPro" id="IPR027878">
    <property type="entry name" value="DUF4551"/>
</dbReference>
<sequence length="171" mass="19400">MRHLTEFPKDKAFFSTLLLRLVQEVIHTSASCLYELFASIYEMGWMANPHNQSQEAGPNLTVLLQHAPVEGWLSYSVPQLLVLCQPERGESSGSEACLTHQYCSVISTLLQHSPRALHYCTTHFAEELRYYVQESVVSCRLPASSPIRPHTMKVIRTLAEIVMPKTSARQR</sequence>
<dbReference type="Pfam" id="PF15087">
    <property type="entry name" value="DUF4551"/>
    <property type="match status" value="1"/>
</dbReference>
<proteinExistence type="predicted"/>
<evidence type="ECO:0000313" key="2">
    <source>
        <dbReference type="Proteomes" id="UP001381693"/>
    </source>
</evidence>
<dbReference type="PANTHER" id="PTHR35354:SF1">
    <property type="entry name" value="RGD1561648"/>
    <property type="match status" value="1"/>
</dbReference>
<dbReference type="PANTHER" id="PTHR35354">
    <property type="entry name" value="RGD1561648"/>
    <property type="match status" value="1"/>
</dbReference>
<organism evidence="1 2">
    <name type="scientific">Halocaridina rubra</name>
    <name type="common">Hawaiian red shrimp</name>
    <dbReference type="NCBI Taxonomy" id="373956"/>
    <lineage>
        <taxon>Eukaryota</taxon>
        <taxon>Metazoa</taxon>
        <taxon>Ecdysozoa</taxon>
        <taxon>Arthropoda</taxon>
        <taxon>Crustacea</taxon>
        <taxon>Multicrustacea</taxon>
        <taxon>Malacostraca</taxon>
        <taxon>Eumalacostraca</taxon>
        <taxon>Eucarida</taxon>
        <taxon>Decapoda</taxon>
        <taxon>Pleocyemata</taxon>
        <taxon>Caridea</taxon>
        <taxon>Atyoidea</taxon>
        <taxon>Atyidae</taxon>
        <taxon>Halocaridina</taxon>
    </lineage>
</organism>
<evidence type="ECO:0000313" key="1">
    <source>
        <dbReference type="EMBL" id="KAK7081193.1"/>
    </source>
</evidence>
<dbReference type="AlphaFoldDB" id="A0AAN8XJ05"/>
<comment type="caution">
    <text evidence="1">The sequence shown here is derived from an EMBL/GenBank/DDBJ whole genome shotgun (WGS) entry which is preliminary data.</text>
</comment>
<dbReference type="EMBL" id="JAXCGZ010005684">
    <property type="protein sequence ID" value="KAK7081193.1"/>
    <property type="molecule type" value="Genomic_DNA"/>
</dbReference>
<accession>A0AAN8XJ05</accession>